<comment type="caution">
    <text evidence="2">The sequence shown here is derived from an EMBL/GenBank/DDBJ whole genome shotgun (WGS) entry which is preliminary data.</text>
</comment>
<name>A0A1G1VSW0_9BACT</name>
<proteinExistence type="predicted"/>
<evidence type="ECO:0000256" key="1">
    <source>
        <dbReference type="SAM" id="Phobius"/>
    </source>
</evidence>
<gene>
    <name evidence="2" type="ORF">A2786_03275</name>
</gene>
<accession>A0A1G1VSW0</accession>
<keyword evidence="1" id="KW-0472">Membrane</keyword>
<dbReference type="EMBL" id="MHCJ01000003">
    <property type="protein sequence ID" value="OGY18493.1"/>
    <property type="molecule type" value="Genomic_DNA"/>
</dbReference>
<feature type="transmembrane region" description="Helical" evidence="1">
    <location>
        <begin position="6"/>
        <end position="27"/>
    </location>
</feature>
<evidence type="ECO:0000313" key="3">
    <source>
        <dbReference type="Proteomes" id="UP000179233"/>
    </source>
</evidence>
<evidence type="ECO:0000313" key="2">
    <source>
        <dbReference type="EMBL" id="OGY18493.1"/>
    </source>
</evidence>
<dbReference type="AlphaFoldDB" id="A0A1G1VSW0"/>
<keyword evidence="1" id="KW-0812">Transmembrane</keyword>
<protein>
    <submittedName>
        <fullName evidence="2">Uncharacterized protein</fullName>
    </submittedName>
</protein>
<dbReference type="Proteomes" id="UP000179233">
    <property type="component" value="Unassembled WGS sequence"/>
</dbReference>
<organism evidence="2 3">
    <name type="scientific">Candidatus Chisholmbacteria bacterium RIFCSPHIGHO2_01_FULL_52_32</name>
    <dbReference type="NCBI Taxonomy" id="1797591"/>
    <lineage>
        <taxon>Bacteria</taxon>
        <taxon>Candidatus Chisholmiibacteriota</taxon>
    </lineage>
</organism>
<keyword evidence="1" id="KW-1133">Transmembrane helix</keyword>
<sequence length="281" mass="31201">MNRQEILLTAFPFILSALLIFGHYGLLVTQNPQAHSMPLIPALLIQTLKDSELVPVAPLAPFPKTIVGYVSDVPTTKQQLAKVLGDVKANQANTLVLRIDLSLTKDGNLIVIHAAETSEEYILRWAKKTVRDAHEKGIYTYLIFMPKDGTEIADIGGFADQLQSLLERWAPAAEEHHVAFLDPGIILGHDSLRKVPPEYQQLLVKTIEQKIRAMYTGRIGLGVCCVPPTVSSQGYNQLVLIAQTGDVPKNIELKTLQDAKRYHVEHVFSLDLATNRLTQLK</sequence>
<reference evidence="2 3" key="1">
    <citation type="journal article" date="2016" name="Nat. Commun.">
        <title>Thousands of microbial genomes shed light on interconnected biogeochemical processes in an aquifer system.</title>
        <authorList>
            <person name="Anantharaman K."/>
            <person name="Brown C.T."/>
            <person name="Hug L.A."/>
            <person name="Sharon I."/>
            <person name="Castelle C.J."/>
            <person name="Probst A.J."/>
            <person name="Thomas B.C."/>
            <person name="Singh A."/>
            <person name="Wilkins M.J."/>
            <person name="Karaoz U."/>
            <person name="Brodie E.L."/>
            <person name="Williams K.H."/>
            <person name="Hubbard S.S."/>
            <person name="Banfield J.F."/>
        </authorList>
    </citation>
    <scope>NUCLEOTIDE SEQUENCE [LARGE SCALE GENOMIC DNA]</scope>
</reference>